<gene>
    <name evidence="2" type="ORF">Shyd_66180</name>
</gene>
<dbReference type="RefSeq" id="WP_190222734.1">
    <property type="nucleotide sequence ID" value="NZ_BNBS01000020.1"/>
</dbReference>
<dbReference type="PROSITE" id="PS51257">
    <property type="entry name" value="PROKAR_LIPOPROTEIN"/>
    <property type="match status" value="1"/>
</dbReference>
<dbReference type="InterPro" id="IPR007969">
    <property type="entry name" value="DUF732"/>
</dbReference>
<feature type="domain" description="DUF732" evidence="1">
    <location>
        <begin position="44"/>
        <end position="116"/>
    </location>
</feature>
<sequence>MSRLGVSILLVAAVGAVSVGCGSSDGGAPAAVTQESTQSAAEQQDAAFLALLDKHGVLSAKSDAALVKIGREVCEQADMLPEFAEGIAMQIQSKDPSLDDEEYQTVFQAAVKTYCPAEAGS</sequence>
<evidence type="ECO:0000313" key="3">
    <source>
        <dbReference type="Proteomes" id="UP001052739"/>
    </source>
</evidence>
<dbReference type="Proteomes" id="UP001052739">
    <property type="component" value="Unassembled WGS sequence"/>
</dbReference>
<keyword evidence="3" id="KW-1185">Reference proteome</keyword>
<evidence type="ECO:0000259" key="1">
    <source>
        <dbReference type="Pfam" id="PF05305"/>
    </source>
</evidence>
<dbReference type="EMBL" id="BNDW01000068">
    <property type="protein sequence ID" value="GHI25247.1"/>
    <property type="molecule type" value="Genomic_DNA"/>
</dbReference>
<dbReference type="Pfam" id="PF05305">
    <property type="entry name" value="DUF732"/>
    <property type="match status" value="1"/>
</dbReference>
<reference evidence="2" key="1">
    <citation type="submission" date="2024-05" db="EMBL/GenBank/DDBJ databases">
        <title>Whole genome shotgun sequence of Streptomyces hydrogenans NBRC 13475.</title>
        <authorList>
            <person name="Komaki H."/>
            <person name="Tamura T."/>
        </authorList>
    </citation>
    <scope>NUCLEOTIDE SEQUENCE</scope>
    <source>
        <strain evidence="2">NBRC 13475</strain>
    </source>
</reference>
<proteinExistence type="predicted"/>
<comment type="caution">
    <text evidence="2">The sequence shown here is derived from an EMBL/GenBank/DDBJ whole genome shotgun (WGS) entry which is preliminary data.</text>
</comment>
<protein>
    <recommendedName>
        <fullName evidence="1">DUF732 domain-containing protein</fullName>
    </recommendedName>
</protein>
<organism evidence="2 3">
    <name type="scientific">Streptomyces hydrogenans</name>
    <dbReference type="NCBI Taxonomy" id="1873719"/>
    <lineage>
        <taxon>Bacteria</taxon>
        <taxon>Bacillati</taxon>
        <taxon>Actinomycetota</taxon>
        <taxon>Actinomycetes</taxon>
        <taxon>Kitasatosporales</taxon>
        <taxon>Streptomycetaceae</taxon>
        <taxon>Streptomyces</taxon>
    </lineage>
</organism>
<name>A0ABQ3PJQ5_9ACTN</name>
<accession>A0ABQ3PJQ5</accession>
<evidence type="ECO:0000313" key="2">
    <source>
        <dbReference type="EMBL" id="GHI25247.1"/>
    </source>
</evidence>